<keyword evidence="2" id="KW-0472">Membrane</keyword>
<dbReference type="CDD" id="cd07302">
    <property type="entry name" value="CHD"/>
    <property type="match status" value="1"/>
</dbReference>
<organism evidence="4 5">
    <name type="scientific">Gilvirhabdus luticola</name>
    <dbReference type="NCBI Taxonomy" id="3079858"/>
    <lineage>
        <taxon>Bacteria</taxon>
        <taxon>Pseudomonadati</taxon>
        <taxon>Bacteroidota</taxon>
        <taxon>Flavobacteriia</taxon>
        <taxon>Flavobacteriales</taxon>
        <taxon>Flavobacteriaceae</taxon>
        <taxon>Gilvirhabdus</taxon>
    </lineage>
</organism>
<evidence type="ECO:0000313" key="5">
    <source>
        <dbReference type="Proteomes" id="UP001268651"/>
    </source>
</evidence>
<keyword evidence="1" id="KW-0802">TPR repeat</keyword>
<dbReference type="EMBL" id="JAWHTF010000009">
    <property type="protein sequence ID" value="MDU8887219.1"/>
    <property type="molecule type" value="Genomic_DNA"/>
</dbReference>
<feature type="domain" description="Guanylate cyclase" evidence="3">
    <location>
        <begin position="9"/>
        <end position="116"/>
    </location>
</feature>
<dbReference type="Gene3D" id="3.40.50.10070">
    <property type="entry name" value="TolB, N-terminal domain"/>
    <property type="match status" value="1"/>
</dbReference>
<protein>
    <submittedName>
        <fullName evidence="4">Adenylate/guanylate cyclase domain-containing protein</fullName>
    </submittedName>
</protein>
<dbReference type="InterPro" id="IPR011990">
    <property type="entry name" value="TPR-like_helical_dom_sf"/>
</dbReference>
<accession>A0ABU3UA65</accession>
<dbReference type="RefSeq" id="WP_316663339.1">
    <property type="nucleotide sequence ID" value="NZ_JAWHTF010000009.1"/>
</dbReference>
<dbReference type="Pfam" id="PF00515">
    <property type="entry name" value="TPR_1"/>
    <property type="match status" value="1"/>
</dbReference>
<dbReference type="InterPro" id="IPR029787">
    <property type="entry name" value="Nucleotide_cyclase"/>
</dbReference>
<name>A0ABU3UA65_9FLAO</name>
<dbReference type="Proteomes" id="UP001268651">
    <property type="component" value="Unassembled WGS sequence"/>
</dbReference>
<feature type="transmembrane region" description="Helical" evidence="2">
    <location>
        <begin position="195"/>
        <end position="212"/>
    </location>
</feature>
<dbReference type="Pfam" id="PF00211">
    <property type="entry name" value="Guanylate_cyc"/>
    <property type="match status" value="1"/>
</dbReference>
<comment type="caution">
    <text evidence="4">The sequence shown here is derived from an EMBL/GenBank/DDBJ whole genome shotgun (WGS) entry which is preliminary data.</text>
</comment>
<evidence type="ECO:0000256" key="2">
    <source>
        <dbReference type="SAM" id="Phobius"/>
    </source>
</evidence>
<dbReference type="PROSITE" id="PS50005">
    <property type="entry name" value="TPR"/>
    <property type="match status" value="1"/>
</dbReference>
<dbReference type="SUPFAM" id="SSF55073">
    <property type="entry name" value="Nucleotide cyclase"/>
    <property type="match status" value="1"/>
</dbReference>
<reference evidence="4 5" key="1">
    <citation type="submission" date="2023-10" db="EMBL/GenBank/DDBJ databases">
        <title>Marimonas sp. nov. isolated from tidal mud flat.</title>
        <authorList>
            <person name="Jaincy N.J."/>
            <person name="Srinivasan S."/>
            <person name="Lee S.-S."/>
        </authorList>
    </citation>
    <scope>NUCLEOTIDE SEQUENCE [LARGE SCALE GENOMIC DNA]</scope>
    <source>
        <strain evidence="4 5">MJ-SS3</strain>
    </source>
</reference>
<dbReference type="SMART" id="SM00028">
    <property type="entry name" value="TPR"/>
    <property type="match status" value="3"/>
</dbReference>
<dbReference type="PANTHER" id="PTHR43081">
    <property type="entry name" value="ADENYLATE CYCLASE, TERMINAL-DIFFERENTIATION SPECIFIC-RELATED"/>
    <property type="match status" value="1"/>
</dbReference>
<dbReference type="Gene3D" id="1.25.40.10">
    <property type="entry name" value="Tetratricopeptide repeat domain"/>
    <property type="match status" value="1"/>
</dbReference>
<dbReference type="SUPFAM" id="SSF81901">
    <property type="entry name" value="HCP-like"/>
    <property type="match status" value="1"/>
</dbReference>
<gene>
    <name evidence="4" type="ORF">RXV94_13690</name>
</gene>
<feature type="repeat" description="TPR" evidence="1">
    <location>
        <begin position="447"/>
        <end position="480"/>
    </location>
</feature>
<dbReference type="PROSITE" id="PS50125">
    <property type="entry name" value="GUANYLATE_CYCLASE_2"/>
    <property type="match status" value="1"/>
</dbReference>
<evidence type="ECO:0000259" key="3">
    <source>
        <dbReference type="PROSITE" id="PS50125"/>
    </source>
</evidence>
<dbReference type="InterPro" id="IPR001054">
    <property type="entry name" value="A/G_cyclase"/>
</dbReference>
<keyword evidence="2" id="KW-1133">Transmembrane helix</keyword>
<dbReference type="Pfam" id="PF13181">
    <property type="entry name" value="TPR_8"/>
    <property type="match status" value="1"/>
</dbReference>
<keyword evidence="2" id="KW-0812">Transmembrane</keyword>
<sequence>MSVHRHLSAIMFTDMQGYTSIMRYDEKKAIALRERHREIFQASTTKHNGKIIQYFGDGTLSIFKSTVEAVNCAIEMQLKFMQDPIIPVRIGIHVGDIVYSENEIIGDAVNVASRIEALGEAGSILISDKVHDQIRSRREIESKFLAVFDLKNVDEAVPVFAISNDGLVVPQIEDIKNKLKQSNNPKRARISSRKIALVSIILLILFLVAYKLDVFEVDETRYDKSIAVLPFDNLSVDDDSEIFSDGITEDILTNLAKIKDLHVISRTSIMQYKGTKKTIPEIAKELGVSYILEGSVQKYGDDIRVTAQLIDGKKDEHIWAENYDKTLTDIFEIQSEVSSEIVSALHLNLSFDEIQSLASIPTKNLEAYKLFLLGRREADKRNAESIAKSIELYEKAIELDPDYAEAYAEIANSIYLGTYYSGRNPKEAATLATEYLERAEAINNKISRIYTVKGLIYNIEKKYEEAEKAFETAIQLSPNDLTARHQYSTYFYYTNQPEKQLEQAKIAYKLDPLSFATANSYFTALIANYKYEEAERLMQQIERSSTENNKFVINRSYFRLYMDMKDYKKAIKPLKMLAKEQPVYNRFLGYCYGQLGDTLNAYKAIQTIRREGQKHEINYMTSVVFAGLKQKDSIIFYLDHSRNDQTRMLKRELDDFFAFLKDDPEFKNILKAHGLEDN</sequence>
<dbReference type="PANTHER" id="PTHR43081:SF19">
    <property type="entry name" value="PH-SENSITIVE ADENYLATE CYCLASE RV1264"/>
    <property type="match status" value="1"/>
</dbReference>
<dbReference type="Gene3D" id="3.30.70.1230">
    <property type="entry name" value="Nucleotide cyclase"/>
    <property type="match status" value="1"/>
</dbReference>
<dbReference type="InterPro" id="IPR019734">
    <property type="entry name" value="TPR_rpt"/>
</dbReference>
<dbReference type="InterPro" id="IPR050697">
    <property type="entry name" value="Adenylyl/Guanylyl_Cyclase_3/4"/>
</dbReference>
<keyword evidence="5" id="KW-1185">Reference proteome</keyword>
<dbReference type="PROSITE" id="PS50293">
    <property type="entry name" value="TPR_REGION"/>
    <property type="match status" value="1"/>
</dbReference>
<proteinExistence type="predicted"/>
<evidence type="ECO:0000313" key="4">
    <source>
        <dbReference type="EMBL" id="MDU8887219.1"/>
    </source>
</evidence>
<evidence type="ECO:0000256" key="1">
    <source>
        <dbReference type="PROSITE-ProRule" id="PRU00339"/>
    </source>
</evidence>